<feature type="region of interest" description="Disordered" evidence="1">
    <location>
        <begin position="77"/>
        <end position="171"/>
    </location>
</feature>
<dbReference type="Proteomes" id="UP000018144">
    <property type="component" value="Unassembled WGS sequence"/>
</dbReference>
<accession>U4LWH4</accession>
<feature type="compositionally biased region" description="Acidic residues" evidence="1">
    <location>
        <begin position="370"/>
        <end position="382"/>
    </location>
</feature>
<evidence type="ECO:0000256" key="2">
    <source>
        <dbReference type="SAM" id="SignalP"/>
    </source>
</evidence>
<dbReference type="EMBL" id="HF936189">
    <property type="protein sequence ID" value="CCX33773.1"/>
    <property type="molecule type" value="Genomic_DNA"/>
</dbReference>
<feature type="compositionally biased region" description="Acidic residues" evidence="1">
    <location>
        <begin position="94"/>
        <end position="107"/>
    </location>
</feature>
<gene>
    <name evidence="3" type="ORF">PCON_01849</name>
</gene>
<evidence type="ECO:0000313" key="3">
    <source>
        <dbReference type="EMBL" id="CCX33773.1"/>
    </source>
</evidence>
<name>U4LWH4_PYROM</name>
<feature type="compositionally biased region" description="Acidic residues" evidence="1">
    <location>
        <begin position="157"/>
        <end position="168"/>
    </location>
</feature>
<feature type="compositionally biased region" description="Basic residues" evidence="1">
    <location>
        <begin position="531"/>
        <end position="540"/>
    </location>
</feature>
<keyword evidence="4" id="KW-1185">Reference proteome</keyword>
<keyword evidence="2" id="KW-0732">Signal</keyword>
<evidence type="ECO:0000256" key="1">
    <source>
        <dbReference type="SAM" id="MobiDB-lite"/>
    </source>
</evidence>
<reference evidence="3 4" key="1">
    <citation type="journal article" date="2013" name="PLoS Genet.">
        <title>The genome and development-dependent transcriptomes of Pyronema confluens: a window into fungal evolution.</title>
        <authorList>
            <person name="Traeger S."/>
            <person name="Altegoer F."/>
            <person name="Freitag M."/>
            <person name="Gabaldon T."/>
            <person name="Kempken F."/>
            <person name="Kumar A."/>
            <person name="Marcet-Houben M."/>
            <person name="Poggeler S."/>
            <person name="Stajich J.E."/>
            <person name="Nowrousian M."/>
        </authorList>
    </citation>
    <scope>NUCLEOTIDE SEQUENCE [LARGE SCALE GENOMIC DNA]</scope>
    <source>
        <strain evidence="4">CBS 100304</strain>
        <tissue evidence="3">Vegetative mycelium</tissue>
    </source>
</reference>
<sequence length="610" mass="66165">MKTLDLLLLALPLVTAAPAAEPEAKAIKPIFGSWGDSFRPFKAGKLGDRFNPPTPEPPIQHVPVTVIPVVIPNATPPSIPASVPEPVVEPAPVPEEELIEEQSEPELEPAPVKQKGSKNSKESSNRSDVTRMAASNSVALFNGVPVDPMTGHPINPPEDDEEEEEEPATVEKRGLLKKKLGLGFLSDPACTDETVREAMKSPIIGMGLAAPKEVWTQPEGAPEYALVPEHMIPIGKNVPPGKPAAWGNALGPLPPAGGIVTDDPALQHDNKIFDPADAETPVLITEPEEIRVPTPKKPVRKPWNSNAYMVVNGVPVEVEGDVTGKALDIAKFAPNKNALQKRGNIREKFGFGTFDMPKKTGRRKKAPVAQDDDTAQDDDVVEPIDNVDPVDPIDPIVDIPIVDPIDPIVDIPIVDPIDPIVDIPIVDPIEPIDDNDIIEMSDNVPIDPVEQEVPQLGKSFVIYNGKAVEVNGFPVRGKHIKKPRPAFRGRRKEEDDQRMIVMIKRSAEPLAGRKYSGLNPFADNPITGHLLKPKKSKAGPKKAENPKVRAQKSNSGNVTSEETQNDETVNQTPMTQEDEHVRIQSGGKDIVNSAKPIKLESHSIFDDMLA</sequence>
<protein>
    <submittedName>
        <fullName evidence="3">Uncharacterized protein</fullName>
    </submittedName>
</protein>
<feature type="signal peptide" evidence="2">
    <location>
        <begin position="1"/>
        <end position="16"/>
    </location>
</feature>
<feature type="chain" id="PRO_5004651747" evidence="2">
    <location>
        <begin position="17"/>
        <end position="610"/>
    </location>
</feature>
<feature type="compositionally biased region" description="Polar residues" evidence="1">
    <location>
        <begin position="551"/>
        <end position="575"/>
    </location>
</feature>
<feature type="region of interest" description="Disordered" evidence="1">
    <location>
        <begin position="524"/>
        <end position="610"/>
    </location>
</feature>
<evidence type="ECO:0000313" key="4">
    <source>
        <dbReference type="Proteomes" id="UP000018144"/>
    </source>
</evidence>
<feature type="compositionally biased region" description="Basic and acidic residues" evidence="1">
    <location>
        <begin position="119"/>
        <end position="129"/>
    </location>
</feature>
<feature type="region of interest" description="Disordered" evidence="1">
    <location>
        <begin position="350"/>
        <end position="387"/>
    </location>
</feature>
<dbReference type="AlphaFoldDB" id="U4LWH4"/>
<dbReference type="OrthoDB" id="5427999at2759"/>
<proteinExistence type="predicted"/>
<feature type="compositionally biased region" description="Basic and acidic residues" evidence="1">
    <location>
        <begin position="597"/>
        <end position="610"/>
    </location>
</feature>
<organism evidence="3 4">
    <name type="scientific">Pyronema omphalodes (strain CBS 100304)</name>
    <name type="common">Pyronema confluens</name>
    <dbReference type="NCBI Taxonomy" id="1076935"/>
    <lineage>
        <taxon>Eukaryota</taxon>
        <taxon>Fungi</taxon>
        <taxon>Dikarya</taxon>
        <taxon>Ascomycota</taxon>
        <taxon>Pezizomycotina</taxon>
        <taxon>Pezizomycetes</taxon>
        <taxon>Pezizales</taxon>
        <taxon>Pyronemataceae</taxon>
        <taxon>Pyronema</taxon>
    </lineage>
</organism>